<gene>
    <name evidence="2" type="ORF">NCGR_LOCUS1940</name>
</gene>
<name>A0A811MA40_9POAL</name>
<sequence length="103" mass="10798">MTTTQGAPAGSDKASPVHSSVSPAKSQDLDTGDPIIAAAGSGPVAQARGRNKLTLFPLIFLIFFEVAGGPYGAEPAVLGHLCFCRKNDFLVFPLVNTLFWNPP</sequence>
<evidence type="ECO:0000313" key="3">
    <source>
        <dbReference type="Proteomes" id="UP000604825"/>
    </source>
</evidence>
<protein>
    <submittedName>
        <fullName evidence="2">Uncharacterized protein</fullName>
    </submittedName>
</protein>
<dbReference type="AlphaFoldDB" id="A0A811MA40"/>
<evidence type="ECO:0000256" key="1">
    <source>
        <dbReference type="SAM" id="MobiDB-lite"/>
    </source>
</evidence>
<keyword evidence="3" id="KW-1185">Reference proteome</keyword>
<feature type="region of interest" description="Disordered" evidence="1">
    <location>
        <begin position="1"/>
        <end position="32"/>
    </location>
</feature>
<evidence type="ECO:0000313" key="2">
    <source>
        <dbReference type="EMBL" id="CAD6203803.1"/>
    </source>
</evidence>
<proteinExistence type="predicted"/>
<accession>A0A811MA40</accession>
<dbReference type="EMBL" id="CAJGYO010000001">
    <property type="protein sequence ID" value="CAD6203803.1"/>
    <property type="molecule type" value="Genomic_DNA"/>
</dbReference>
<organism evidence="2 3">
    <name type="scientific">Miscanthus lutarioriparius</name>
    <dbReference type="NCBI Taxonomy" id="422564"/>
    <lineage>
        <taxon>Eukaryota</taxon>
        <taxon>Viridiplantae</taxon>
        <taxon>Streptophyta</taxon>
        <taxon>Embryophyta</taxon>
        <taxon>Tracheophyta</taxon>
        <taxon>Spermatophyta</taxon>
        <taxon>Magnoliopsida</taxon>
        <taxon>Liliopsida</taxon>
        <taxon>Poales</taxon>
        <taxon>Poaceae</taxon>
        <taxon>PACMAD clade</taxon>
        <taxon>Panicoideae</taxon>
        <taxon>Andropogonodae</taxon>
        <taxon>Andropogoneae</taxon>
        <taxon>Saccharinae</taxon>
        <taxon>Miscanthus</taxon>
    </lineage>
</organism>
<reference evidence="2" key="1">
    <citation type="submission" date="2020-10" db="EMBL/GenBank/DDBJ databases">
        <authorList>
            <person name="Han B."/>
            <person name="Lu T."/>
            <person name="Zhao Q."/>
            <person name="Huang X."/>
            <person name="Zhao Y."/>
        </authorList>
    </citation>
    <scope>NUCLEOTIDE SEQUENCE</scope>
</reference>
<dbReference type="Proteomes" id="UP000604825">
    <property type="component" value="Unassembled WGS sequence"/>
</dbReference>
<comment type="caution">
    <text evidence="2">The sequence shown here is derived from an EMBL/GenBank/DDBJ whole genome shotgun (WGS) entry which is preliminary data.</text>
</comment>